<dbReference type="Proteomes" id="UP001200642">
    <property type="component" value="Unassembled WGS sequence"/>
</dbReference>
<keyword evidence="3" id="KW-1185">Reference proteome</keyword>
<evidence type="ECO:0000313" key="2">
    <source>
        <dbReference type="EMBL" id="MCG2461247.1"/>
    </source>
</evidence>
<dbReference type="Gene3D" id="3.20.20.140">
    <property type="entry name" value="Metal-dependent hydrolases"/>
    <property type="match status" value="1"/>
</dbReference>
<dbReference type="InterPro" id="IPR006680">
    <property type="entry name" value="Amidohydro-rel"/>
</dbReference>
<gene>
    <name evidence="2" type="ORF">K8352_10845</name>
</gene>
<sequence>MKIIYGFLFLVLVISCTEKKKYYSMEDFANVDKIDVHTHVMTDRDGFVNQAMKDNFRMLNIVVDLSQGEEFIKKQYNYCKAQKKEHPGEFEIATSFSIEDWDKPDFTKNTIAWLDSCFAEGAIAVKVWKNIGMVFRDRNNQLIMVDNPKLDTIFDHLESENIPLIGHLGEPKNCWLPLDEMTTNNDRKYFAEHPQYHMYKHPELPSYEEQIAARDRMLEKHPDLVFIGAHVGSLEWSVDELAKRLDKFPNMGVDLAARMGQIFYQTIESREEVRKFFIKYQDRILYATDLQDGGDEDLNELQKEVHERWFQDWQFFVTDDIMNSDLVNQKFQGLKLPKEVVDKIFSQNAKKWLKMFPTNQNG</sequence>
<dbReference type="Pfam" id="PF04909">
    <property type="entry name" value="Amidohydro_2"/>
    <property type="match status" value="1"/>
</dbReference>
<dbReference type="InterPro" id="IPR032466">
    <property type="entry name" value="Metal_Hydrolase"/>
</dbReference>
<accession>A0AAE3EUC7</accession>
<protein>
    <submittedName>
        <fullName evidence="2">Amidohydrolase</fullName>
    </submittedName>
</protein>
<evidence type="ECO:0000313" key="3">
    <source>
        <dbReference type="Proteomes" id="UP001200642"/>
    </source>
</evidence>
<proteinExistence type="predicted"/>
<reference evidence="2" key="1">
    <citation type="submission" date="2023-02" db="EMBL/GenBank/DDBJ databases">
        <title>Genome of Flavobacteriaceae gen. nov. sp. strain F89.</title>
        <authorList>
            <person name="Wang Y."/>
        </authorList>
    </citation>
    <scope>NUCLEOTIDE SEQUENCE</scope>
    <source>
        <strain evidence="2">F89</strain>
    </source>
</reference>
<dbReference type="RefSeq" id="WP_317902393.1">
    <property type="nucleotide sequence ID" value="NZ_JAIRBC010000014.1"/>
</dbReference>
<name>A0AAE3EUC7_9FLAO</name>
<dbReference type="AlphaFoldDB" id="A0AAE3EUC7"/>
<dbReference type="EMBL" id="JAIRBC010000014">
    <property type="protein sequence ID" value="MCG2461247.1"/>
    <property type="molecule type" value="Genomic_DNA"/>
</dbReference>
<dbReference type="GO" id="GO:0016787">
    <property type="term" value="F:hydrolase activity"/>
    <property type="evidence" value="ECO:0007669"/>
    <property type="project" value="InterPro"/>
</dbReference>
<dbReference type="SUPFAM" id="SSF51556">
    <property type="entry name" value="Metallo-dependent hydrolases"/>
    <property type="match status" value="1"/>
</dbReference>
<comment type="caution">
    <text evidence="2">The sequence shown here is derived from an EMBL/GenBank/DDBJ whole genome shotgun (WGS) entry which is preliminary data.</text>
</comment>
<evidence type="ECO:0000259" key="1">
    <source>
        <dbReference type="Pfam" id="PF04909"/>
    </source>
</evidence>
<dbReference type="PROSITE" id="PS51257">
    <property type="entry name" value="PROKAR_LIPOPROTEIN"/>
    <property type="match status" value="1"/>
</dbReference>
<feature type="domain" description="Amidohydrolase-related" evidence="1">
    <location>
        <begin position="152"/>
        <end position="353"/>
    </location>
</feature>
<organism evidence="2 3">
    <name type="scientific">Cerina litoralis</name>
    <dbReference type="NCBI Taxonomy" id="2874477"/>
    <lineage>
        <taxon>Bacteria</taxon>
        <taxon>Pseudomonadati</taxon>
        <taxon>Bacteroidota</taxon>
        <taxon>Flavobacteriia</taxon>
        <taxon>Flavobacteriales</taxon>
        <taxon>Flavobacteriaceae</taxon>
        <taxon>Cerina</taxon>
    </lineage>
</organism>